<evidence type="ECO:0000313" key="4">
    <source>
        <dbReference type="Proteomes" id="UP000613768"/>
    </source>
</evidence>
<dbReference type="Pfam" id="PF13560">
    <property type="entry name" value="HTH_31"/>
    <property type="match status" value="1"/>
</dbReference>
<dbReference type="PANTHER" id="PTHR46558:SF4">
    <property type="entry name" value="DNA-BIDING PHAGE PROTEIN"/>
    <property type="match status" value="1"/>
</dbReference>
<dbReference type="EMBL" id="JACYTR010000130">
    <property type="protein sequence ID" value="MBD8528327.1"/>
    <property type="molecule type" value="Genomic_DNA"/>
</dbReference>
<evidence type="ECO:0000259" key="2">
    <source>
        <dbReference type="PROSITE" id="PS50943"/>
    </source>
</evidence>
<sequence length="125" mass="13751">MAISDDERAFFIELGQRIAQRRKDQGITQMQLAELLGVSQQAMNSFEKGRRRVPVSSLPAIARAVGATLDELIVDDEPPAAKAAPKKRGPAPKIQQQLEQLSRLPKAKQRAVMQVLDSVLAQADH</sequence>
<reference evidence="3 4" key="1">
    <citation type="submission" date="2020-09" db="EMBL/GenBank/DDBJ databases">
        <title>Pseudoxanthomonas sp. CAU 1598 isolated from sand of Yaerae Beach.</title>
        <authorList>
            <person name="Kim W."/>
        </authorList>
    </citation>
    <scope>NUCLEOTIDE SEQUENCE [LARGE SCALE GENOMIC DNA]</scope>
    <source>
        <strain evidence="3 4">CAU 1598</strain>
    </source>
</reference>
<evidence type="ECO:0000313" key="3">
    <source>
        <dbReference type="EMBL" id="MBD8528327.1"/>
    </source>
</evidence>
<feature type="domain" description="HTH cro/C1-type" evidence="2">
    <location>
        <begin position="18"/>
        <end position="72"/>
    </location>
</feature>
<gene>
    <name evidence="3" type="ORF">IFO71_21490</name>
</gene>
<dbReference type="PANTHER" id="PTHR46558">
    <property type="entry name" value="TRACRIPTIONAL REGULATORY PROTEIN-RELATED-RELATED"/>
    <property type="match status" value="1"/>
</dbReference>
<name>A0AAW3ZTE3_9GAMM</name>
<dbReference type="PROSITE" id="PS50943">
    <property type="entry name" value="HTH_CROC1"/>
    <property type="match status" value="1"/>
</dbReference>
<dbReference type="GO" id="GO:0003677">
    <property type="term" value="F:DNA binding"/>
    <property type="evidence" value="ECO:0007669"/>
    <property type="project" value="UniProtKB-KW"/>
</dbReference>
<dbReference type="Proteomes" id="UP000613768">
    <property type="component" value="Unassembled WGS sequence"/>
</dbReference>
<comment type="caution">
    <text evidence="3">The sequence shown here is derived from an EMBL/GenBank/DDBJ whole genome shotgun (WGS) entry which is preliminary data.</text>
</comment>
<dbReference type="AlphaFoldDB" id="A0AAW3ZTE3"/>
<organism evidence="3 4">
    <name type="scientific">Pseudomarimonas arenosa</name>
    <dbReference type="NCBI Taxonomy" id="2774145"/>
    <lineage>
        <taxon>Bacteria</taxon>
        <taxon>Pseudomonadati</taxon>
        <taxon>Pseudomonadota</taxon>
        <taxon>Gammaproteobacteria</taxon>
        <taxon>Lysobacterales</taxon>
        <taxon>Lysobacteraceae</taxon>
        <taxon>Pseudomarimonas</taxon>
    </lineage>
</organism>
<dbReference type="SUPFAM" id="SSF47413">
    <property type="entry name" value="lambda repressor-like DNA-binding domains"/>
    <property type="match status" value="1"/>
</dbReference>
<proteinExistence type="predicted"/>
<evidence type="ECO:0000256" key="1">
    <source>
        <dbReference type="ARBA" id="ARBA00023125"/>
    </source>
</evidence>
<dbReference type="InterPro" id="IPR010982">
    <property type="entry name" value="Lambda_DNA-bd_dom_sf"/>
</dbReference>
<dbReference type="Gene3D" id="1.10.260.40">
    <property type="entry name" value="lambda repressor-like DNA-binding domains"/>
    <property type="match status" value="1"/>
</dbReference>
<dbReference type="SMART" id="SM00530">
    <property type="entry name" value="HTH_XRE"/>
    <property type="match status" value="1"/>
</dbReference>
<dbReference type="CDD" id="cd00093">
    <property type="entry name" value="HTH_XRE"/>
    <property type="match status" value="1"/>
</dbReference>
<dbReference type="InterPro" id="IPR001387">
    <property type="entry name" value="Cro/C1-type_HTH"/>
</dbReference>
<keyword evidence="4" id="KW-1185">Reference proteome</keyword>
<protein>
    <submittedName>
        <fullName evidence="3">Helix-turn-helix domain-containing protein</fullName>
    </submittedName>
</protein>
<keyword evidence="1" id="KW-0238">DNA-binding</keyword>
<accession>A0AAW3ZTE3</accession>